<dbReference type="EMBL" id="KQ947429">
    <property type="protein sequence ID" value="KUJ10405.1"/>
    <property type="molecule type" value="Genomic_DNA"/>
</dbReference>
<accession>A0A132BDA1</accession>
<dbReference type="PANTHER" id="PTHR33365">
    <property type="entry name" value="YALI0B05434P"/>
    <property type="match status" value="1"/>
</dbReference>
<evidence type="ECO:0000256" key="2">
    <source>
        <dbReference type="ARBA" id="ARBA00023002"/>
    </source>
</evidence>
<comment type="similarity">
    <text evidence="3">Belongs to the ustYa family.</text>
</comment>
<keyword evidence="2" id="KW-0560">Oxidoreductase</keyword>
<dbReference type="OrthoDB" id="3687641at2759"/>
<dbReference type="InParanoid" id="A0A132BDA1"/>
<dbReference type="PANTHER" id="PTHR33365:SF11">
    <property type="entry name" value="TAT PATHWAY SIGNAL SEQUENCE"/>
    <property type="match status" value="1"/>
</dbReference>
<dbReference type="InterPro" id="IPR021765">
    <property type="entry name" value="UstYa-like"/>
</dbReference>
<gene>
    <name evidence="5" type="ORF">LY89DRAFT_787441</name>
</gene>
<evidence type="ECO:0000256" key="4">
    <source>
        <dbReference type="SAM" id="Phobius"/>
    </source>
</evidence>
<keyword evidence="4" id="KW-0812">Transmembrane</keyword>
<organism evidence="5 6">
    <name type="scientific">Mollisia scopiformis</name>
    <name type="common">Conifer needle endophyte fungus</name>
    <name type="synonym">Phialocephala scopiformis</name>
    <dbReference type="NCBI Taxonomy" id="149040"/>
    <lineage>
        <taxon>Eukaryota</taxon>
        <taxon>Fungi</taxon>
        <taxon>Dikarya</taxon>
        <taxon>Ascomycota</taxon>
        <taxon>Pezizomycotina</taxon>
        <taxon>Leotiomycetes</taxon>
        <taxon>Helotiales</taxon>
        <taxon>Mollisiaceae</taxon>
        <taxon>Mollisia</taxon>
    </lineage>
</organism>
<dbReference type="GeneID" id="28832800"/>
<evidence type="ECO:0000256" key="3">
    <source>
        <dbReference type="ARBA" id="ARBA00035112"/>
    </source>
</evidence>
<keyword evidence="6" id="KW-1185">Reference proteome</keyword>
<evidence type="ECO:0000313" key="5">
    <source>
        <dbReference type="EMBL" id="KUJ10405.1"/>
    </source>
</evidence>
<evidence type="ECO:0000313" key="6">
    <source>
        <dbReference type="Proteomes" id="UP000070700"/>
    </source>
</evidence>
<dbReference type="RefSeq" id="XP_018064760.1">
    <property type="nucleotide sequence ID" value="XM_018223074.1"/>
</dbReference>
<protein>
    <recommendedName>
        <fullName evidence="7">Tat pathway signal sequence</fullName>
    </recommendedName>
</protein>
<feature type="transmembrane region" description="Helical" evidence="4">
    <location>
        <begin position="35"/>
        <end position="54"/>
    </location>
</feature>
<dbReference type="Pfam" id="PF11807">
    <property type="entry name" value="UstYa"/>
    <property type="match status" value="1"/>
</dbReference>
<evidence type="ECO:0000256" key="1">
    <source>
        <dbReference type="ARBA" id="ARBA00004685"/>
    </source>
</evidence>
<proteinExistence type="inferred from homology"/>
<name>A0A132BDA1_MOLSC</name>
<sequence>MSKPKSTEPFPYTYSSLDEEQQIREPDLPKTRLKWILTCLLSTILGALVAYGVTHYRFRFDVRLDIHSKGVFHEISLIEVPWYSDKRYTTSDPSDPNGSVWDGLDPMGQGWIEVPNWEELGLHPSEKISHYQVSMYHQLHCVAILKSKFLYVDSVLEGDGQSEKTDYISHVHITHCLEYLRQAIMCAGDTTLEPFTPDLGLDISHKCRDWDAIFDFATIHRSTNNTGILG</sequence>
<keyword evidence="4" id="KW-0472">Membrane</keyword>
<dbReference type="KEGG" id="psco:LY89DRAFT_787441"/>
<reference evidence="5 6" key="1">
    <citation type="submission" date="2015-10" db="EMBL/GenBank/DDBJ databases">
        <title>Full genome of DAOMC 229536 Phialocephala scopiformis, a fungal endophyte of spruce producing the potent anti-insectan compound rugulosin.</title>
        <authorList>
            <consortium name="DOE Joint Genome Institute"/>
            <person name="Walker A.K."/>
            <person name="Frasz S.L."/>
            <person name="Seifert K.A."/>
            <person name="Miller J.D."/>
            <person name="Mondo S.J."/>
            <person name="Labutti K."/>
            <person name="Lipzen A."/>
            <person name="Dockter R."/>
            <person name="Kennedy M."/>
            <person name="Grigoriev I.V."/>
            <person name="Spatafora J.W."/>
        </authorList>
    </citation>
    <scope>NUCLEOTIDE SEQUENCE [LARGE SCALE GENOMIC DNA]</scope>
    <source>
        <strain evidence="5 6">CBS 120377</strain>
    </source>
</reference>
<comment type="pathway">
    <text evidence="1">Mycotoxin biosynthesis.</text>
</comment>
<dbReference type="AlphaFoldDB" id="A0A132BDA1"/>
<dbReference type="GO" id="GO:0043386">
    <property type="term" value="P:mycotoxin biosynthetic process"/>
    <property type="evidence" value="ECO:0007669"/>
    <property type="project" value="InterPro"/>
</dbReference>
<evidence type="ECO:0008006" key="7">
    <source>
        <dbReference type="Google" id="ProtNLM"/>
    </source>
</evidence>
<dbReference type="GO" id="GO:0016491">
    <property type="term" value="F:oxidoreductase activity"/>
    <property type="evidence" value="ECO:0007669"/>
    <property type="project" value="UniProtKB-KW"/>
</dbReference>
<dbReference type="Proteomes" id="UP000070700">
    <property type="component" value="Unassembled WGS sequence"/>
</dbReference>
<keyword evidence="4" id="KW-1133">Transmembrane helix</keyword>